<accession>A0ABT0BB55</accession>
<dbReference type="Gene3D" id="3.30.420.10">
    <property type="entry name" value="Ribonuclease H-like superfamily/Ribonuclease H"/>
    <property type="match status" value="1"/>
</dbReference>
<proteinExistence type="predicted"/>
<protein>
    <recommendedName>
        <fullName evidence="3">Exonuclease domain-containing protein</fullName>
    </recommendedName>
</protein>
<dbReference type="Proteomes" id="UP001162881">
    <property type="component" value="Unassembled WGS sequence"/>
</dbReference>
<evidence type="ECO:0000313" key="2">
    <source>
        <dbReference type="Proteomes" id="UP001162881"/>
    </source>
</evidence>
<dbReference type="InterPro" id="IPR012337">
    <property type="entry name" value="RNaseH-like_sf"/>
</dbReference>
<evidence type="ECO:0000313" key="1">
    <source>
        <dbReference type="EMBL" id="MCJ2182263.1"/>
    </source>
</evidence>
<dbReference type="RefSeq" id="WP_244018000.1">
    <property type="nucleotide sequence ID" value="NZ_JALHLF010000013.1"/>
</dbReference>
<reference evidence="1" key="1">
    <citation type="submission" date="2022-03" db="EMBL/GenBank/DDBJ databases">
        <title>Identification of a novel bacterium isolated from mangrove sediments.</title>
        <authorList>
            <person name="Pan X."/>
        </authorList>
    </citation>
    <scope>NUCLEOTIDE SEQUENCE</scope>
    <source>
        <strain evidence="1">B1949</strain>
    </source>
</reference>
<name>A0ABT0BB55_9SPHN</name>
<keyword evidence="2" id="KW-1185">Reference proteome</keyword>
<dbReference type="InterPro" id="IPR036397">
    <property type="entry name" value="RNaseH_sf"/>
</dbReference>
<comment type="caution">
    <text evidence="1">The sequence shown here is derived from an EMBL/GenBank/DDBJ whole genome shotgun (WGS) entry which is preliminary data.</text>
</comment>
<sequence>MGLTCPALIDFEASCLPEYGQSFPIEVAIARIDGRSRAWLIRPSPRWEYWDWSSEAEALHGISRELLALKGLPVEQVFAEMVAFTEDCDLYADADLDEYWFEVLCQAVGRNPPFPIRFLGEFIGKRGYTRPQVVAALEAAKGKLPKEHLAREDAKRLALMVRLLLDQPPQGLSRTA</sequence>
<dbReference type="EMBL" id="JALHLF010000013">
    <property type="protein sequence ID" value="MCJ2182263.1"/>
    <property type="molecule type" value="Genomic_DNA"/>
</dbReference>
<organism evidence="1 2">
    <name type="scientific">Novosphingobium organovorum</name>
    <dbReference type="NCBI Taxonomy" id="2930092"/>
    <lineage>
        <taxon>Bacteria</taxon>
        <taxon>Pseudomonadati</taxon>
        <taxon>Pseudomonadota</taxon>
        <taxon>Alphaproteobacteria</taxon>
        <taxon>Sphingomonadales</taxon>
        <taxon>Sphingomonadaceae</taxon>
        <taxon>Novosphingobium</taxon>
    </lineage>
</organism>
<dbReference type="SUPFAM" id="SSF53098">
    <property type="entry name" value="Ribonuclease H-like"/>
    <property type="match status" value="1"/>
</dbReference>
<gene>
    <name evidence="1" type="ORF">MTR62_06050</name>
</gene>
<evidence type="ECO:0008006" key="3">
    <source>
        <dbReference type="Google" id="ProtNLM"/>
    </source>
</evidence>